<dbReference type="Proteomes" id="UP000297535">
    <property type="component" value="Unassembled WGS sequence"/>
</dbReference>
<dbReference type="AlphaFoldDB" id="A0A4Z0NN76"/>
<dbReference type="Gene3D" id="1.10.10.10">
    <property type="entry name" value="Winged helix-like DNA-binding domain superfamily/Winged helix DNA-binding domain"/>
    <property type="match status" value="1"/>
</dbReference>
<evidence type="ECO:0000256" key="1">
    <source>
        <dbReference type="SAM" id="MobiDB-lite"/>
    </source>
</evidence>
<evidence type="ECO:0000313" key="3">
    <source>
        <dbReference type="Proteomes" id="UP000297535"/>
    </source>
</evidence>
<protein>
    <submittedName>
        <fullName evidence="2">Helix-turn-helix domain-containing protein</fullName>
    </submittedName>
</protein>
<evidence type="ECO:0000313" key="2">
    <source>
        <dbReference type="EMBL" id="TGD98086.1"/>
    </source>
</evidence>
<proteinExistence type="predicted"/>
<accession>A0A4Z0NN76</accession>
<feature type="compositionally biased region" description="Polar residues" evidence="1">
    <location>
        <begin position="155"/>
        <end position="166"/>
    </location>
</feature>
<keyword evidence="3" id="KW-1185">Reference proteome</keyword>
<feature type="region of interest" description="Disordered" evidence="1">
    <location>
        <begin position="147"/>
        <end position="206"/>
    </location>
</feature>
<reference evidence="2 3" key="1">
    <citation type="submission" date="2019-04" db="EMBL/GenBank/DDBJ databases">
        <authorList>
            <person name="Feng G."/>
            <person name="Zhu H."/>
        </authorList>
    </citation>
    <scope>NUCLEOTIDE SEQUENCE [LARGE SCALE GENOMIC DNA]</scope>
    <source>
        <strain evidence="2 3">6HR-1</strain>
    </source>
</reference>
<dbReference type="InterPro" id="IPR036388">
    <property type="entry name" value="WH-like_DNA-bd_sf"/>
</dbReference>
<feature type="region of interest" description="Disordered" evidence="1">
    <location>
        <begin position="302"/>
        <end position="341"/>
    </location>
</feature>
<sequence length="359" mass="39198">MVLRQARLPGRGRGVVARRLPRHAGAGDRPAAGASAGGAVGPVQRSEGGMSFKALEWARSVKTGSPTRKAVLRAIAEYADMDGKAWPSQARLAEDTEFTVRGVRKAIMELEEMGLISREEQRRKDGTQAADIIFLNFAWVDRRNTVPPAEKQAERGSSQAEPYSQQAERHSSQAERGSAPTTFEPPSNLHQEPSNEPDSRAGPWPQDFWERFQGAYPNLVRLRATLNLLRQIQAEGETRFDDILEGIARYVAAKPNDRNWLGSDTFLADRRYEDRPAPLVAPGRQPPLTGQAARLAQLASNFQGGSDGASGSQPSQRRAYGTRGSYGSGQPVPWTSGDDARPSAEVLLIADRRAYGGRA</sequence>
<dbReference type="OrthoDB" id="7862895at2"/>
<dbReference type="EMBL" id="SRLB01000012">
    <property type="protein sequence ID" value="TGD98086.1"/>
    <property type="molecule type" value="Genomic_DNA"/>
</dbReference>
<comment type="caution">
    <text evidence="2">The sequence shown here is derived from an EMBL/GenBank/DDBJ whole genome shotgun (WGS) entry which is preliminary data.</text>
</comment>
<organism evidence="2 3">
    <name type="scientific">Methylobacterium nonmethylotrophicum</name>
    <dbReference type="NCBI Taxonomy" id="1141884"/>
    <lineage>
        <taxon>Bacteria</taxon>
        <taxon>Pseudomonadati</taxon>
        <taxon>Pseudomonadota</taxon>
        <taxon>Alphaproteobacteria</taxon>
        <taxon>Hyphomicrobiales</taxon>
        <taxon>Methylobacteriaceae</taxon>
        <taxon>Methylobacterium</taxon>
    </lineage>
</organism>
<feature type="compositionally biased region" description="Polar residues" evidence="1">
    <location>
        <begin position="302"/>
        <end position="316"/>
    </location>
</feature>
<feature type="compositionally biased region" description="Polar residues" evidence="1">
    <location>
        <begin position="179"/>
        <end position="196"/>
    </location>
</feature>
<gene>
    <name evidence="2" type="ORF">EU555_18245</name>
</gene>
<feature type="region of interest" description="Disordered" evidence="1">
    <location>
        <begin position="1"/>
        <end position="45"/>
    </location>
</feature>
<dbReference type="Pfam" id="PF13730">
    <property type="entry name" value="HTH_36"/>
    <property type="match status" value="1"/>
</dbReference>
<name>A0A4Z0NN76_9HYPH</name>